<sequence>MGQEGARGPVLYANSPLKNVQFHLERHPEIAFIFYKGYDQSPPADNSKRMSKDGVYRIPEPSKQTLVLNSEHLISAVERLGGSIPDFANFFPNFDPDREIPAPYIAYSPAMAKTHVAAKRRAAKGMVSRRLVKYLVRPGDVLVRTQDAVPHAYVATTWAKEGKPDREGSRKSEEGRPLTLNAEKKQGPRKRTYKFEVAAWSWAFDGSFERKRTTIKIQLNVSVGERYMIDIDTYKTLHPIFSAIYKPASP</sequence>
<evidence type="ECO:0000259" key="2">
    <source>
        <dbReference type="Pfam" id="PF22942"/>
    </source>
</evidence>
<feature type="domain" description="DUF7025" evidence="2">
    <location>
        <begin position="119"/>
        <end position="218"/>
    </location>
</feature>
<feature type="compositionally biased region" description="Basic and acidic residues" evidence="1">
    <location>
        <begin position="160"/>
        <end position="186"/>
    </location>
</feature>
<proteinExistence type="predicted"/>
<accession>A0A8H6CDN0</accession>
<name>A0A8H6CDN0_9LECA</name>
<dbReference type="GeneID" id="59330773"/>
<dbReference type="InterPro" id="IPR054289">
    <property type="entry name" value="DUF7025"/>
</dbReference>
<dbReference type="Proteomes" id="UP000593566">
    <property type="component" value="Unassembled WGS sequence"/>
</dbReference>
<organism evidence="3 4">
    <name type="scientific">Letharia lupina</name>
    <dbReference type="NCBI Taxonomy" id="560253"/>
    <lineage>
        <taxon>Eukaryota</taxon>
        <taxon>Fungi</taxon>
        <taxon>Dikarya</taxon>
        <taxon>Ascomycota</taxon>
        <taxon>Pezizomycotina</taxon>
        <taxon>Lecanoromycetes</taxon>
        <taxon>OSLEUM clade</taxon>
        <taxon>Lecanoromycetidae</taxon>
        <taxon>Lecanorales</taxon>
        <taxon>Lecanorineae</taxon>
        <taxon>Parmeliaceae</taxon>
        <taxon>Letharia</taxon>
    </lineage>
</organism>
<dbReference type="EMBL" id="JACCJB010000014">
    <property type="protein sequence ID" value="KAF6221504.1"/>
    <property type="molecule type" value="Genomic_DNA"/>
</dbReference>
<feature type="region of interest" description="Disordered" evidence="1">
    <location>
        <begin position="160"/>
        <end position="187"/>
    </location>
</feature>
<gene>
    <name evidence="3" type="ORF">HO133_002360</name>
</gene>
<keyword evidence="4" id="KW-1185">Reference proteome</keyword>
<dbReference type="RefSeq" id="XP_037150939.1">
    <property type="nucleotide sequence ID" value="XM_037293286.1"/>
</dbReference>
<dbReference type="AlphaFoldDB" id="A0A8H6CDN0"/>
<dbReference type="Pfam" id="PF22942">
    <property type="entry name" value="DUF7025"/>
    <property type="match status" value="1"/>
</dbReference>
<protein>
    <recommendedName>
        <fullName evidence="2">DUF7025 domain-containing protein</fullName>
    </recommendedName>
</protein>
<reference evidence="3 4" key="1">
    <citation type="journal article" date="2020" name="Genomics">
        <title>Complete, high-quality genomes from long-read metagenomic sequencing of two wolf lichen thalli reveals enigmatic genome architecture.</title>
        <authorList>
            <person name="McKenzie S.K."/>
            <person name="Walston R.F."/>
            <person name="Allen J.L."/>
        </authorList>
    </citation>
    <scope>NUCLEOTIDE SEQUENCE [LARGE SCALE GENOMIC DNA]</scope>
    <source>
        <strain evidence="3">WasteWater1</strain>
    </source>
</reference>
<evidence type="ECO:0000256" key="1">
    <source>
        <dbReference type="SAM" id="MobiDB-lite"/>
    </source>
</evidence>
<evidence type="ECO:0000313" key="4">
    <source>
        <dbReference type="Proteomes" id="UP000593566"/>
    </source>
</evidence>
<evidence type="ECO:0000313" key="3">
    <source>
        <dbReference type="EMBL" id="KAF6221504.1"/>
    </source>
</evidence>
<comment type="caution">
    <text evidence="3">The sequence shown here is derived from an EMBL/GenBank/DDBJ whole genome shotgun (WGS) entry which is preliminary data.</text>
</comment>